<dbReference type="OrthoDB" id="9804720at2"/>
<evidence type="ECO:0000256" key="5">
    <source>
        <dbReference type="ARBA" id="ARBA00023134"/>
    </source>
</evidence>
<dbReference type="GO" id="GO:0005525">
    <property type="term" value="F:GTP binding"/>
    <property type="evidence" value="ECO:0007669"/>
    <property type="project" value="UniProtKB-UniRule"/>
</dbReference>
<proteinExistence type="inferred from homology"/>
<evidence type="ECO:0000256" key="4">
    <source>
        <dbReference type="ARBA" id="ARBA00022801"/>
    </source>
</evidence>
<evidence type="ECO:0000256" key="9">
    <source>
        <dbReference type="HAMAP-Rule" id="MF_00920"/>
    </source>
</evidence>
<dbReference type="InterPro" id="IPR042101">
    <property type="entry name" value="SRP54_N_sf"/>
</dbReference>
<keyword evidence="7 9" id="KW-0675">Receptor</keyword>
<feature type="binding site" evidence="9">
    <location>
        <begin position="262"/>
        <end position="266"/>
    </location>
    <ligand>
        <name>GTP</name>
        <dbReference type="ChEBI" id="CHEBI:37565"/>
    </ligand>
</feature>
<dbReference type="EC" id="3.6.5.4" evidence="9"/>
<comment type="subcellular location">
    <subcellularLocation>
        <location evidence="9">Cell membrane</location>
        <topology evidence="9">Peripheral membrane protein</topology>
        <orientation evidence="9">Cytoplasmic side</orientation>
    </subcellularLocation>
    <subcellularLocation>
        <location evidence="9">Cytoplasm</location>
    </subcellularLocation>
</comment>
<reference evidence="11 12" key="1">
    <citation type="submission" date="2019-11" db="EMBL/GenBank/DDBJ databases">
        <authorList>
            <person name="Khan S.A."/>
            <person name="Jeon C.O."/>
            <person name="Chun B.H."/>
        </authorList>
    </citation>
    <scope>NUCLEOTIDE SEQUENCE [LARGE SCALE GENOMIC DNA]</scope>
    <source>
        <strain evidence="11 12">IMCC 1097</strain>
    </source>
</reference>
<dbReference type="PANTHER" id="PTHR43134">
    <property type="entry name" value="SIGNAL RECOGNITION PARTICLE RECEPTOR SUBUNIT ALPHA"/>
    <property type="match status" value="1"/>
</dbReference>
<dbReference type="Gene3D" id="1.20.120.140">
    <property type="entry name" value="Signal recognition particle SRP54, nucleotide-binding domain"/>
    <property type="match status" value="1"/>
</dbReference>
<dbReference type="InterPro" id="IPR003593">
    <property type="entry name" value="AAA+_ATPase"/>
</dbReference>
<keyword evidence="5 9" id="KW-0342">GTP-binding</keyword>
<dbReference type="SMART" id="SM00963">
    <property type="entry name" value="SRP54_N"/>
    <property type="match status" value="1"/>
</dbReference>
<keyword evidence="4 9" id="KW-0378">Hydrolase</keyword>
<dbReference type="SUPFAM" id="SSF47364">
    <property type="entry name" value="Domain of the SRP/SRP receptor G-proteins"/>
    <property type="match status" value="1"/>
</dbReference>
<feature type="binding site" evidence="9">
    <location>
        <begin position="326"/>
        <end position="329"/>
    </location>
    <ligand>
        <name>GTP</name>
        <dbReference type="ChEBI" id="CHEBI:37565"/>
    </ligand>
</feature>
<dbReference type="GO" id="GO:0005886">
    <property type="term" value="C:plasma membrane"/>
    <property type="evidence" value="ECO:0007669"/>
    <property type="project" value="UniProtKB-SubCell"/>
</dbReference>
<organism evidence="11 12">
    <name type="scientific">Litorivicinus lipolyticus</name>
    <dbReference type="NCBI Taxonomy" id="418701"/>
    <lineage>
        <taxon>Bacteria</taxon>
        <taxon>Pseudomonadati</taxon>
        <taxon>Pseudomonadota</taxon>
        <taxon>Gammaproteobacteria</taxon>
        <taxon>Oceanospirillales</taxon>
        <taxon>Litorivicinaceae</taxon>
        <taxon>Litorivicinus</taxon>
    </lineage>
</organism>
<dbReference type="KEGG" id="llp:GH975_01055"/>
<evidence type="ECO:0000256" key="3">
    <source>
        <dbReference type="ARBA" id="ARBA00022741"/>
    </source>
</evidence>
<dbReference type="InterPro" id="IPR000897">
    <property type="entry name" value="SRP54_GTPase_dom"/>
</dbReference>
<evidence type="ECO:0000256" key="6">
    <source>
        <dbReference type="ARBA" id="ARBA00023136"/>
    </source>
</evidence>
<dbReference type="InterPro" id="IPR004390">
    <property type="entry name" value="SR_rcpt_FtsY"/>
</dbReference>
<dbReference type="Proteomes" id="UP000388235">
    <property type="component" value="Chromosome"/>
</dbReference>
<dbReference type="SMART" id="SM00962">
    <property type="entry name" value="SRP54"/>
    <property type="match status" value="1"/>
</dbReference>
<keyword evidence="6 9" id="KW-0472">Membrane</keyword>
<dbReference type="GO" id="GO:0005047">
    <property type="term" value="F:signal recognition particle binding"/>
    <property type="evidence" value="ECO:0007669"/>
    <property type="project" value="TreeGrafter"/>
</dbReference>
<gene>
    <name evidence="9 11" type="primary">ftsY</name>
    <name evidence="11" type="ORF">GH975_01055</name>
</gene>
<evidence type="ECO:0000256" key="1">
    <source>
        <dbReference type="ARBA" id="ARBA00022475"/>
    </source>
</evidence>
<comment type="catalytic activity">
    <reaction evidence="8 9">
        <text>GTP + H2O = GDP + phosphate + H(+)</text>
        <dbReference type="Rhea" id="RHEA:19669"/>
        <dbReference type="ChEBI" id="CHEBI:15377"/>
        <dbReference type="ChEBI" id="CHEBI:15378"/>
        <dbReference type="ChEBI" id="CHEBI:37565"/>
        <dbReference type="ChEBI" id="CHEBI:43474"/>
        <dbReference type="ChEBI" id="CHEBI:58189"/>
        <dbReference type="EC" id="3.6.5.4"/>
    </reaction>
</comment>
<keyword evidence="2 9" id="KW-0963">Cytoplasm</keyword>
<protein>
    <recommendedName>
        <fullName evidence="9">Signal recognition particle receptor FtsY</fullName>
        <shortName evidence="9">SRP receptor</shortName>
        <ecNumber evidence="9">3.6.5.4</ecNumber>
    </recommendedName>
</protein>
<comment type="subunit">
    <text evidence="9">Part of the signal recognition particle protein translocation system, which is composed of SRP and FtsY. SRP is a ribonucleoprotein composed of Ffh and a 4.5S RNA molecule.</text>
</comment>
<dbReference type="CDD" id="cd17874">
    <property type="entry name" value="FtsY"/>
    <property type="match status" value="1"/>
</dbReference>
<feature type="domain" description="SRP54-type proteins GTP-binding" evidence="10">
    <location>
        <begin position="347"/>
        <end position="360"/>
    </location>
</feature>
<name>A0A5Q2QGU9_9GAMM</name>
<dbReference type="GO" id="GO:0003924">
    <property type="term" value="F:GTPase activity"/>
    <property type="evidence" value="ECO:0007669"/>
    <property type="project" value="UniProtKB-UniRule"/>
</dbReference>
<evidence type="ECO:0000256" key="8">
    <source>
        <dbReference type="ARBA" id="ARBA00048027"/>
    </source>
</evidence>
<dbReference type="InterPro" id="IPR013822">
    <property type="entry name" value="Signal_recog_particl_SRP54_hlx"/>
</dbReference>
<keyword evidence="1 9" id="KW-1003">Cell membrane</keyword>
<comment type="similarity">
    <text evidence="9">Belongs to the GTP-binding SRP family. FtsY subfamily.</text>
</comment>
<feature type="binding site" evidence="9">
    <location>
        <begin position="180"/>
        <end position="187"/>
    </location>
    <ligand>
        <name>GTP</name>
        <dbReference type="ChEBI" id="CHEBI:37565"/>
    </ligand>
</feature>
<dbReference type="SUPFAM" id="SSF52540">
    <property type="entry name" value="P-loop containing nucleoside triphosphate hydrolases"/>
    <property type="match status" value="1"/>
</dbReference>
<evidence type="ECO:0000313" key="12">
    <source>
        <dbReference type="Proteomes" id="UP000388235"/>
    </source>
</evidence>
<evidence type="ECO:0000313" key="11">
    <source>
        <dbReference type="EMBL" id="QGG81246.1"/>
    </source>
</evidence>
<dbReference type="EMBL" id="CP045871">
    <property type="protein sequence ID" value="QGG81246.1"/>
    <property type="molecule type" value="Genomic_DNA"/>
</dbReference>
<dbReference type="PANTHER" id="PTHR43134:SF1">
    <property type="entry name" value="SIGNAL RECOGNITION PARTICLE RECEPTOR SUBUNIT ALPHA"/>
    <property type="match status" value="1"/>
</dbReference>
<dbReference type="GO" id="GO:0006614">
    <property type="term" value="P:SRP-dependent cotranslational protein targeting to membrane"/>
    <property type="evidence" value="ECO:0007669"/>
    <property type="project" value="InterPro"/>
</dbReference>
<dbReference type="Pfam" id="PF02881">
    <property type="entry name" value="SRP54_N"/>
    <property type="match status" value="1"/>
</dbReference>
<evidence type="ECO:0000256" key="7">
    <source>
        <dbReference type="ARBA" id="ARBA00023170"/>
    </source>
</evidence>
<accession>A0A5Q2QGU9</accession>
<dbReference type="HAMAP" id="MF_00920">
    <property type="entry name" value="FtsY"/>
    <property type="match status" value="1"/>
</dbReference>
<keyword evidence="12" id="KW-1185">Reference proteome</keyword>
<keyword evidence="3 9" id="KW-0547">Nucleotide-binding</keyword>
<dbReference type="InterPro" id="IPR036225">
    <property type="entry name" value="SRP/SRP_N"/>
</dbReference>
<comment type="function">
    <text evidence="9">Involved in targeting and insertion of nascent membrane proteins into the cytoplasmic membrane. Acts as a receptor for the complex formed by the signal recognition particle (SRP) and the ribosome-nascent chain (RNC). Interaction with SRP-RNC leads to the transfer of the RNC complex to the Sec translocase for insertion into the membrane, the hydrolysis of GTP by both Ffh and FtsY, and the dissociation of the SRP-FtsY complex into the individual components.</text>
</comment>
<dbReference type="InterPro" id="IPR027417">
    <property type="entry name" value="P-loop_NTPase"/>
</dbReference>
<dbReference type="AlphaFoldDB" id="A0A5Q2QGU9"/>
<dbReference type="Gene3D" id="3.40.50.300">
    <property type="entry name" value="P-loop containing nucleotide triphosphate hydrolases"/>
    <property type="match status" value="1"/>
</dbReference>
<dbReference type="SMART" id="SM00382">
    <property type="entry name" value="AAA"/>
    <property type="match status" value="1"/>
</dbReference>
<sequence>MEQGWPYAVGLLAGAVVLALIVRASKKMDAPSEPALKTVPAAKVAVAPKAVDASADPASEAPVDAADPVDLATVSPVSLGERLKTGLSRTRGAFAGLGAVLQGDFTDELEEELEEILLTSDLGMQASTEVMARLRVRVERDGLKGDGIRDALKAVLLDIIAPCEAAFEPGPGTNVVMMVGINGAGKTTTLGKLAAQHKACGRSVTLAAGDTFRAAAVEQLKAWADRAGVPVIAQDTGADSASVIFDALASARAKDQDILLADTAGRLQNKDHLMDELSKVVRVLKKQDANAPHEVLLVLDAGTGQNAISQAELFTRAVGVTGIVLTKLDGTAKGGVAFAIALKFGLPIRYIGVGEGIEDLQAFSAQAFVDALFEPANA</sequence>
<dbReference type="GO" id="GO:0005737">
    <property type="term" value="C:cytoplasm"/>
    <property type="evidence" value="ECO:0007669"/>
    <property type="project" value="UniProtKB-SubCell"/>
</dbReference>
<dbReference type="PROSITE" id="PS00300">
    <property type="entry name" value="SRP54"/>
    <property type="match status" value="1"/>
</dbReference>
<dbReference type="Pfam" id="PF00448">
    <property type="entry name" value="SRP54"/>
    <property type="match status" value="1"/>
</dbReference>
<evidence type="ECO:0000256" key="2">
    <source>
        <dbReference type="ARBA" id="ARBA00022490"/>
    </source>
</evidence>
<dbReference type="FunFam" id="3.40.50.300:FF:000053">
    <property type="entry name" value="Signal recognition particle receptor FtsY"/>
    <property type="match status" value="1"/>
</dbReference>
<evidence type="ECO:0000259" key="10">
    <source>
        <dbReference type="PROSITE" id="PS00300"/>
    </source>
</evidence>
<dbReference type="NCBIfam" id="TIGR00064">
    <property type="entry name" value="ftsY"/>
    <property type="match status" value="1"/>
</dbReference>